<evidence type="ECO:0000313" key="7">
    <source>
        <dbReference type="EMBL" id="KAJ7330106.1"/>
    </source>
</evidence>
<dbReference type="GO" id="GO:0001649">
    <property type="term" value="P:osteoblast differentiation"/>
    <property type="evidence" value="ECO:0007669"/>
    <property type="project" value="TreeGrafter"/>
</dbReference>
<keyword evidence="4" id="KW-0964">Secreted</keyword>
<keyword evidence="3" id="KW-0217">Developmental protein</keyword>
<dbReference type="InterPro" id="IPR008717">
    <property type="entry name" value="Noggin"/>
</dbReference>
<organism evidence="7 8">
    <name type="scientific">Phrynocephalus forsythii</name>
    <dbReference type="NCBI Taxonomy" id="171643"/>
    <lineage>
        <taxon>Eukaryota</taxon>
        <taxon>Metazoa</taxon>
        <taxon>Chordata</taxon>
        <taxon>Craniata</taxon>
        <taxon>Vertebrata</taxon>
        <taxon>Euteleostomi</taxon>
        <taxon>Lepidosauria</taxon>
        <taxon>Squamata</taxon>
        <taxon>Bifurcata</taxon>
        <taxon>Unidentata</taxon>
        <taxon>Episquamata</taxon>
        <taxon>Toxicofera</taxon>
        <taxon>Iguania</taxon>
        <taxon>Acrodonta</taxon>
        <taxon>Agamidae</taxon>
        <taxon>Agaminae</taxon>
        <taxon>Phrynocephalus</taxon>
    </lineage>
</organism>
<dbReference type="Gene3D" id="2.10.90.10">
    <property type="entry name" value="Cystine-knot cytokines"/>
    <property type="match status" value="1"/>
</dbReference>
<evidence type="ECO:0000256" key="4">
    <source>
        <dbReference type="ARBA" id="ARBA00022525"/>
    </source>
</evidence>
<comment type="similarity">
    <text evidence="2">Belongs to the noggin family.</text>
</comment>
<dbReference type="PANTHER" id="PTHR10494:SF6">
    <property type="entry name" value="NOGGIN"/>
    <property type="match status" value="1"/>
</dbReference>
<sequence>MSEISRSSLDVHLIRSQRGAQAKPYSLSLSPDDYHHYLPKPKRLRSTQLMKLLGSSYDPFWMSVEEPQEKNASLEGLNTLSWDLVERRTQLQKELFQETEGLDLSELLVSHNLSRTIIRHFQQWLVETATCHLTSSWVDMGTIFWPRWVRHTYCDLGDGHPHQTLGVALLEKQGPVSGSWQAPSTMQLETNPVSCGRCVQVFLLRGKQTICWRRRRDSPMQGKEHNSSLRRIVSHDKTQVTHECCWFSCTSLNLQQPTQYECRKSEWPADQEDIPSILKISSLHGTQYPISQFTVLHLMGPRYCLRTGASKHTDIQNCFSGNPWAPARSWKLQRLLPEWPHSPSAYALLYALFQ</sequence>
<dbReference type="GO" id="GO:0009953">
    <property type="term" value="P:dorsal/ventral pattern formation"/>
    <property type="evidence" value="ECO:0007669"/>
    <property type="project" value="TreeGrafter"/>
</dbReference>
<keyword evidence="8" id="KW-1185">Reference proteome</keyword>
<dbReference type="GO" id="GO:0051216">
    <property type="term" value="P:cartilage development"/>
    <property type="evidence" value="ECO:0007669"/>
    <property type="project" value="UniProtKB-KW"/>
</dbReference>
<keyword evidence="5" id="KW-0732">Signal</keyword>
<dbReference type="InterPro" id="IPR029034">
    <property type="entry name" value="Cystine-knot_cytokine"/>
</dbReference>
<dbReference type="Proteomes" id="UP001142489">
    <property type="component" value="Unassembled WGS sequence"/>
</dbReference>
<dbReference type="GO" id="GO:0045596">
    <property type="term" value="P:negative regulation of cell differentiation"/>
    <property type="evidence" value="ECO:0007669"/>
    <property type="project" value="InterPro"/>
</dbReference>
<name>A0A9Q0XYV7_9SAUR</name>
<accession>A0A9Q0XYV7</accession>
<dbReference type="EMBL" id="JAPFRF010000006">
    <property type="protein sequence ID" value="KAJ7330106.1"/>
    <property type="molecule type" value="Genomic_DNA"/>
</dbReference>
<dbReference type="AlphaFoldDB" id="A0A9Q0XYV7"/>
<evidence type="ECO:0000313" key="8">
    <source>
        <dbReference type="Proteomes" id="UP001142489"/>
    </source>
</evidence>
<comment type="caution">
    <text evidence="7">The sequence shown here is derived from an EMBL/GenBank/DDBJ whole genome shotgun (WGS) entry which is preliminary data.</text>
</comment>
<dbReference type="GO" id="GO:0030514">
    <property type="term" value="P:negative regulation of BMP signaling pathway"/>
    <property type="evidence" value="ECO:0007669"/>
    <property type="project" value="InterPro"/>
</dbReference>
<dbReference type="GO" id="GO:0005615">
    <property type="term" value="C:extracellular space"/>
    <property type="evidence" value="ECO:0007669"/>
    <property type="project" value="TreeGrafter"/>
</dbReference>
<dbReference type="Pfam" id="PF05806">
    <property type="entry name" value="Noggin"/>
    <property type="match status" value="1"/>
</dbReference>
<gene>
    <name evidence="7" type="ORF">JRQ81_016280</name>
</gene>
<protein>
    <submittedName>
        <fullName evidence="7">Uncharacterized protein</fullName>
    </submittedName>
</protein>
<keyword evidence="6" id="KW-0891">Chondrogenesis</keyword>
<comment type="subcellular location">
    <subcellularLocation>
        <location evidence="1">Secreted</location>
    </subcellularLocation>
</comment>
<evidence type="ECO:0000256" key="3">
    <source>
        <dbReference type="ARBA" id="ARBA00022473"/>
    </source>
</evidence>
<evidence type="ECO:0000256" key="6">
    <source>
        <dbReference type="ARBA" id="ARBA00023188"/>
    </source>
</evidence>
<evidence type="ECO:0000256" key="5">
    <source>
        <dbReference type="ARBA" id="ARBA00022729"/>
    </source>
</evidence>
<dbReference type="PANTHER" id="PTHR10494">
    <property type="entry name" value="BONE MORPHOGENETIC PROTEIN INHIBITOR, NOGGIN"/>
    <property type="match status" value="1"/>
</dbReference>
<proteinExistence type="inferred from homology"/>
<evidence type="ECO:0000256" key="2">
    <source>
        <dbReference type="ARBA" id="ARBA00007480"/>
    </source>
</evidence>
<reference evidence="7" key="1">
    <citation type="journal article" date="2023" name="DNA Res.">
        <title>Chromosome-level genome assembly of Phrynocephalus forsythii using third-generation DNA sequencing and Hi-C analysis.</title>
        <authorList>
            <person name="Qi Y."/>
            <person name="Zhao W."/>
            <person name="Zhao Y."/>
            <person name="Niu C."/>
            <person name="Cao S."/>
            <person name="Zhang Y."/>
        </authorList>
    </citation>
    <scope>NUCLEOTIDE SEQUENCE</scope>
    <source>
        <tissue evidence="7">Muscle</tissue>
    </source>
</reference>
<evidence type="ECO:0000256" key="1">
    <source>
        <dbReference type="ARBA" id="ARBA00004613"/>
    </source>
</evidence>
<dbReference type="OrthoDB" id="5950649at2759"/>
<dbReference type="SUPFAM" id="SSF57501">
    <property type="entry name" value="Cystine-knot cytokines"/>
    <property type="match status" value="1"/>
</dbReference>